<evidence type="ECO:0000313" key="6">
    <source>
        <dbReference type="EMBL" id="QCO03714.1"/>
    </source>
</evidence>
<dbReference type="PANTHER" id="PTHR37419:SF1">
    <property type="entry name" value="SERINE_THREONINE-PROTEIN KINASE TOXIN HIPA"/>
    <property type="match status" value="1"/>
</dbReference>
<geneLocation type="plasmid" evidence="6">
    <name>p1</name>
</geneLocation>
<protein>
    <submittedName>
        <fullName evidence="6">Type II toxin-antitoxin system HipA family toxin</fullName>
    </submittedName>
</protein>
<dbReference type="GO" id="GO:0005829">
    <property type="term" value="C:cytosol"/>
    <property type="evidence" value="ECO:0007669"/>
    <property type="project" value="TreeGrafter"/>
</dbReference>
<gene>
    <name evidence="6" type="ORF">D3867_16980</name>
</gene>
<evidence type="ECO:0000259" key="5">
    <source>
        <dbReference type="Pfam" id="PF13657"/>
    </source>
</evidence>
<dbReference type="AlphaFoldDB" id="A0A4D8PYM9"/>
<dbReference type="InterPro" id="IPR052028">
    <property type="entry name" value="HipA_Ser/Thr_kinase"/>
</dbReference>
<dbReference type="Pfam" id="PF07804">
    <property type="entry name" value="HipA_C"/>
    <property type="match status" value="1"/>
</dbReference>
<evidence type="ECO:0000256" key="1">
    <source>
        <dbReference type="ARBA" id="ARBA00010164"/>
    </source>
</evidence>
<dbReference type="PANTHER" id="PTHR37419">
    <property type="entry name" value="SERINE/THREONINE-PROTEIN KINASE TOXIN HIPA"/>
    <property type="match status" value="1"/>
</dbReference>
<feature type="domain" description="HipA-like C-terminal" evidence="4">
    <location>
        <begin position="152"/>
        <end position="390"/>
    </location>
</feature>
<comment type="similarity">
    <text evidence="1">Belongs to the HipA Ser/Thr kinase family.</text>
</comment>
<reference evidence="6 7" key="1">
    <citation type="submission" date="2018-09" db="EMBL/GenBank/DDBJ databases">
        <title>Whole genome based analysis of evolution and adaptive divergence in Indian and Brazilian strains of Azospirillum brasilense.</title>
        <authorList>
            <person name="Singh C."/>
            <person name="Tripathi A.K."/>
        </authorList>
    </citation>
    <scope>NUCLEOTIDE SEQUENCE [LARGE SCALE GENOMIC DNA]</scope>
    <source>
        <strain evidence="6 7">MTCC4036</strain>
        <plasmid evidence="6 7">p1</plasmid>
    </source>
</reference>
<evidence type="ECO:0000313" key="7">
    <source>
        <dbReference type="Proteomes" id="UP000298596"/>
    </source>
</evidence>
<dbReference type="EMBL" id="CP032331">
    <property type="protein sequence ID" value="QCO03714.1"/>
    <property type="molecule type" value="Genomic_DNA"/>
</dbReference>
<keyword evidence="6" id="KW-0614">Plasmid</keyword>
<dbReference type="InterPro" id="IPR012893">
    <property type="entry name" value="HipA-like_C"/>
</dbReference>
<dbReference type="Pfam" id="PF13657">
    <property type="entry name" value="Couple_hipA"/>
    <property type="match status" value="1"/>
</dbReference>
<dbReference type="GO" id="GO:0004674">
    <property type="term" value="F:protein serine/threonine kinase activity"/>
    <property type="evidence" value="ECO:0007669"/>
    <property type="project" value="TreeGrafter"/>
</dbReference>
<name>A0A4D8PYM9_AZOBR</name>
<keyword evidence="2" id="KW-0808">Transferase</keyword>
<keyword evidence="3" id="KW-0418">Kinase</keyword>
<sequence>MKRRKAEMLGVYLEPTLHNSMRIGSLLREPDDTVRFVVDEAYLNLGSSRPILSAGWWYPSDDRKTIERLRDPRGKTGLLGNLPPWFKNVIPEGALRVAIERQMGPGHHSDFDIMKRVGHDLPGAVVVRDEGNVAPSPNGGDVQDDLPPIRFGLAGVQLKLSVLKDGEGLTVPAEGQFGSIIAKLPSRQRGLEFLPELEFAAMCLAEAVGVDVAACELIPLQKLHGIGPEHRKHGDFALAVTRFDRRPGERVHIEDFAQIFGAVDNQKYTLANEETLWNGVKRFSTDPNGDLLEATRRLVVNILLGNGDAHLKNTSLIYPDGRTVRLSKAYDIVPTVCLDGDDTLAIPFGRAKMMSDVTFETFRRPCMLLDVEPRLLVDEARRTIEKAADTWPGLLPNLPLPEHHADALRKRWESVALTEGHWQVSLPKPTVGGPI</sequence>
<evidence type="ECO:0000256" key="2">
    <source>
        <dbReference type="ARBA" id="ARBA00022679"/>
    </source>
</evidence>
<evidence type="ECO:0000256" key="3">
    <source>
        <dbReference type="ARBA" id="ARBA00022777"/>
    </source>
</evidence>
<organism evidence="6 7">
    <name type="scientific">Azospirillum brasilense</name>
    <dbReference type="NCBI Taxonomy" id="192"/>
    <lineage>
        <taxon>Bacteria</taxon>
        <taxon>Pseudomonadati</taxon>
        <taxon>Pseudomonadota</taxon>
        <taxon>Alphaproteobacteria</taxon>
        <taxon>Rhodospirillales</taxon>
        <taxon>Azospirillaceae</taxon>
        <taxon>Azospirillum</taxon>
    </lineage>
</organism>
<dbReference type="Proteomes" id="UP000298596">
    <property type="component" value="Plasmid p1"/>
</dbReference>
<feature type="domain" description="HipA N-terminal subdomain 1" evidence="5">
    <location>
        <begin position="19"/>
        <end position="127"/>
    </location>
</feature>
<accession>A0A4D8PYM9</accession>
<evidence type="ECO:0000259" key="4">
    <source>
        <dbReference type="Pfam" id="PF07804"/>
    </source>
</evidence>
<proteinExistence type="inferred from homology"/>
<dbReference type="InterPro" id="IPR017508">
    <property type="entry name" value="HipA_N1"/>
</dbReference>